<evidence type="ECO:0000313" key="2">
    <source>
        <dbReference type="Proteomes" id="UP000000546"/>
    </source>
</evidence>
<dbReference type="InterPro" id="IPR009679">
    <property type="entry name" value="Phage_186_CII-like"/>
</dbReference>
<dbReference type="AlphaFoldDB" id="Q4FUH5"/>
<dbReference type="Proteomes" id="UP000000546">
    <property type="component" value="Chromosome"/>
</dbReference>
<name>Q4FUH5_PSYA2</name>
<evidence type="ECO:0000313" key="1">
    <source>
        <dbReference type="EMBL" id="AAZ18333.1"/>
    </source>
</evidence>
<gene>
    <name evidence="1" type="ordered locus">Psyc_0470</name>
</gene>
<keyword evidence="2" id="KW-1185">Reference proteome</keyword>
<sequence>MSKQKYTAAERAENCVLDLEAAVYQAAMKPRGTLGGICETFGLNYNTAALQVNPNRTSHTCPPLLIEQLLNAAPNSGLIMDAICCAHGRAGWFLLPDPNDESEIMTDIGELGRKSADALAIILQAYADGIITPDEFKAMEKVAHALMSQVQTIMEIAKRDMEKNNVR</sequence>
<dbReference type="Pfam" id="PF06892">
    <property type="entry name" value="Phage_CP76"/>
    <property type="match status" value="1"/>
</dbReference>
<dbReference type="eggNOG" id="ENOG503314Q">
    <property type="taxonomic scope" value="Bacteria"/>
</dbReference>
<dbReference type="EMBL" id="CP000082">
    <property type="protein sequence ID" value="AAZ18333.1"/>
    <property type="molecule type" value="Genomic_DNA"/>
</dbReference>
<reference evidence="1 2" key="1">
    <citation type="journal article" date="2010" name="Appl. Environ. Microbiol.">
        <title>The genome sequence of Psychrobacter arcticus 273-4, a psychroactive Siberian permafrost bacterium, reveals mechanisms for adaptation to low-temperature growth.</title>
        <authorList>
            <person name="Ayala-del-Rio H.L."/>
            <person name="Chain P.S."/>
            <person name="Grzymski J.J."/>
            <person name="Ponder M.A."/>
            <person name="Ivanova N."/>
            <person name="Bergholz P.W."/>
            <person name="Di Bartolo G."/>
            <person name="Hauser L."/>
            <person name="Land M."/>
            <person name="Bakermans C."/>
            <person name="Rodrigues D."/>
            <person name="Klappenbach J."/>
            <person name="Zarka D."/>
            <person name="Larimer F."/>
            <person name="Richardson P."/>
            <person name="Murray A."/>
            <person name="Thomashow M."/>
            <person name="Tiedje J.M."/>
        </authorList>
    </citation>
    <scope>NUCLEOTIDE SEQUENCE [LARGE SCALE GENOMIC DNA]</scope>
    <source>
        <strain evidence="2">DSM 17307 / VKM B-2377 / 273-4</strain>
    </source>
</reference>
<dbReference type="KEGG" id="par:Psyc_0470"/>
<protein>
    <submittedName>
        <fullName evidence="1">Uncharacterized protein</fullName>
    </submittedName>
</protein>
<dbReference type="GO" id="GO:0003677">
    <property type="term" value="F:DNA binding"/>
    <property type="evidence" value="ECO:0007669"/>
    <property type="project" value="InterPro"/>
</dbReference>
<accession>Q4FUH5</accession>
<dbReference type="STRING" id="259536.Psyc_0470"/>
<proteinExistence type="predicted"/>
<dbReference type="RefSeq" id="WP_011279769.1">
    <property type="nucleotide sequence ID" value="NC_007204.1"/>
</dbReference>
<dbReference type="OrthoDB" id="6120031at2"/>
<organism evidence="1 2">
    <name type="scientific">Psychrobacter arcticus (strain DSM 17307 / VKM B-2377 / 273-4)</name>
    <dbReference type="NCBI Taxonomy" id="259536"/>
    <lineage>
        <taxon>Bacteria</taxon>
        <taxon>Pseudomonadati</taxon>
        <taxon>Pseudomonadota</taxon>
        <taxon>Gammaproteobacteria</taxon>
        <taxon>Moraxellales</taxon>
        <taxon>Moraxellaceae</taxon>
        <taxon>Psychrobacter</taxon>
    </lineage>
</organism>
<dbReference type="HOGENOM" id="CLU_125974_0_0_6"/>